<dbReference type="VEuPathDB" id="FungiDB:PPTG_22178"/>
<sequence length="64" mass="6903">MESAALDISMSIFWTLTVNVNFIDLMRAQGGGGGKVEDASKHTTDGIVFTQNALLRYVAVRTAI</sequence>
<dbReference type="AlphaFoldDB" id="W2JLS0"/>
<organism evidence="2 3">
    <name type="scientific">Phytophthora nicotianae</name>
    <name type="common">Potato buckeye rot agent</name>
    <name type="synonym">Phytophthora parasitica</name>
    <dbReference type="NCBI Taxonomy" id="4792"/>
    <lineage>
        <taxon>Eukaryota</taxon>
        <taxon>Sar</taxon>
        <taxon>Stramenopiles</taxon>
        <taxon>Oomycota</taxon>
        <taxon>Peronosporomycetes</taxon>
        <taxon>Peronosporales</taxon>
        <taxon>Peronosporaceae</taxon>
        <taxon>Phytophthora</taxon>
    </lineage>
</organism>
<dbReference type="Proteomes" id="UP000053864">
    <property type="component" value="Unassembled WGS sequence"/>
</dbReference>
<reference evidence="2 3" key="2">
    <citation type="submission" date="2013-11" db="EMBL/GenBank/DDBJ databases">
        <title>The Genome Sequence of Phytophthora parasitica CJ05E6.</title>
        <authorList>
            <consortium name="The Broad Institute Genomics Platform"/>
            <person name="Russ C."/>
            <person name="Tyler B."/>
            <person name="Panabieres F."/>
            <person name="Shan W."/>
            <person name="Tripathy S."/>
            <person name="Grunwald N."/>
            <person name="Machado M."/>
            <person name="Johnson C.S."/>
            <person name="Arredondo F."/>
            <person name="Hong C."/>
            <person name="Coffey M."/>
            <person name="Young S.K."/>
            <person name="Zeng Q."/>
            <person name="Gargeya S."/>
            <person name="Fitzgerald M."/>
            <person name="Abouelleil A."/>
            <person name="Alvarado L."/>
            <person name="Chapman S.B."/>
            <person name="Gainer-Dewar J."/>
            <person name="Goldberg J."/>
            <person name="Griggs A."/>
            <person name="Gujja S."/>
            <person name="Hansen M."/>
            <person name="Howarth C."/>
            <person name="Imamovic A."/>
            <person name="Ireland A."/>
            <person name="Larimer J."/>
            <person name="McCowan C."/>
            <person name="Murphy C."/>
            <person name="Pearson M."/>
            <person name="Poon T.W."/>
            <person name="Priest M."/>
            <person name="Roberts A."/>
            <person name="Saif S."/>
            <person name="Shea T."/>
            <person name="Sykes S."/>
            <person name="Wortman J."/>
            <person name="Nusbaum C."/>
            <person name="Birren B."/>
        </authorList>
    </citation>
    <scope>NUCLEOTIDE SEQUENCE [LARGE SCALE GENOMIC DNA]</scope>
    <source>
        <strain evidence="2 3">CJ05E6</strain>
    </source>
</reference>
<reference evidence="1" key="1">
    <citation type="submission" date="2013-11" db="EMBL/GenBank/DDBJ databases">
        <title>The Genome Sequence of Phytophthora parasitica CJ02B3.</title>
        <authorList>
            <consortium name="The Broad Institute Genomics Platform"/>
            <person name="Russ C."/>
            <person name="Tyler B."/>
            <person name="Panabieres F."/>
            <person name="Shan W."/>
            <person name="Tripathy S."/>
            <person name="Grunwald N."/>
            <person name="Machado M."/>
            <person name="Johnson C.S."/>
            <person name="Arredondo F."/>
            <person name="Hong C."/>
            <person name="Coffey M."/>
            <person name="Young S.K."/>
            <person name="Zeng Q."/>
            <person name="Gargeya S."/>
            <person name="Fitzgerald M."/>
            <person name="Abouelleil A."/>
            <person name="Alvarado L."/>
            <person name="Chapman S.B."/>
            <person name="Gainer-Dewar J."/>
            <person name="Goldberg J."/>
            <person name="Griggs A."/>
            <person name="Gujja S."/>
            <person name="Hansen M."/>
            <person name="Howarth C."/>
            <person name="Imamovic A."/>
            <person name="Ireland A."/>
            <person name="Larimer J."/>
            <person name="McCowan C."/>
            <person name="Murphy C."/>
            <person name="Pearson M."/>
            <person name="Poon T.W."/>
            <person name="Priest M."/>
            <person name="Roberts A."/>
            <person name="Saif S."/>
            <person name="Shea T."/>
            <person name="Sykes S."/>
            <person name="Wortman J."/>
            <person name="Nusbaum C."/>
            <person name="Birren B."/>
        </authorList>
    </citation>
    <scope>NUCLEOTIDE SEQUENCE [LARGE SCALE GENOMIC DNA]</scope>
    <source>
        <strain evidence="1">CJ02B3</strain>
    </source>
</reference>
<proteinExistence type="predicted"/>
<dbReference type="Proteomes" id="UP000053236">
    <property type="component" value="Unassembled WGS sequence"/>
</dbReference>
<dbReference type="EMBL" id="KI671258">
    <property type="protein sequence ID" value="ETL47395.1"/>
    <property type="molecule type" value="Genomic_DNA"/>
</dbReference>
<accession>W2JLS0</accession>
<dbReference type="EMBL" id="KI684758">
    <property type="protein sequence ID" value="ETK94004.1"/>
    <property type="molecule type" value="Genomic_DNA"/>
</dbReference>
<evidence type="ECO:0000313" key="3">
    <source>
        <dbReference type="Proteomes" id="UP000053864"/>
    </source>
</evidence>
<evidence type="ECO:0000313" key="1">
    <source>
        <dbReference type="EMBL" id="ETK94004.1"/>
    </source>
</evidence>
<name>W2JLS0_PHYNI</name>
<gene>
    <name evidence="1" type="ORF">L915_02887</name>
    <name evidence="2" type="ORF">L916_02862</name>
</gene>
<protein>
    <submittedName>
        <fullName evidence="2">Uncharacterized protein</fullName>
    </submittedName>
</protein>
<evidence type="ECO:0000313" key="2">
    <source>
        <dbReference type="EMBL" id="ETL47395.1"/>
    </source>
</evidence>